<dbReference type="PROSITE" id="PS51782">
    <property type="entry name" value="LYSM"/>
    <property type="match status" value="1"/>
</dbReference>
<dbReference type="SMART" id="SM01043">
    <property type="entry name" value="BTAD"/>
    <property type="match status" value="1"/>
</dbReference>
<keyword evidence="3" id="KW-0812">Transmembrane</keyword>
<accession>A0A6N7L1A6</accession>
<gene>
    <name evidence="5" type="ORF">F7Q99_30855</name>
</gene>
<dbReference type="InterPro" id="IPR005158">
    <property type="entry name" value="BTAD"/>
</dbReference>
<feature type="transmembrane region" description="Helical" evidence="3">
    <location>
        <begin position="112"/>
        <end position="136"/>
    </location>
</feature>
<dbReference type="GO" id="GO:0000160">
    <property type="term" value="P:phosphorelay signal transduction system"/>
    <property type="evidence" value="ECO:0007669"/>
    <property type="project" value="UniProtKB-KW"/>
</dbReference>
<feature type="compositionally biased region" description="Low complexity" evidence="2">
    <location>
        <begin position="311"/>
        <end position="335"/>
    </location>
</feature>
<dbReference type="InterPro" id="IPR011990">
    <property type="entry name" value="TPR-like_helical_dom_sf"/>
</dbReference>
<reference evidence="5 6" key="1">
    <citation type="submission" date="2019-09" db="EMBL/GenBank/DDBJ databases">
        <title>Genome Sequences of Streptomyces kaniharaensis ATCC 21070.</title>
        <authorList>
            <person name="Zhu W."/>
            <person name="De Crecy-Lagard V."/>
            <person name="Richards N.G."/>
        </authorList>
    </citation>
    <scope>NUCLEOTIDE SEQUENCE [LARGE SCALE GENOMIC DNA]</scope>
    <source>
        <strain evidence="5 6">SF-557</strain>
    </source>
</reference>
<dbReference type="InterPro" id="IPR018392">
    <property type="entry name" value="LysM"/>
</dbReference>
<dbReference type="PANTHER" id="PTHR34700:SF4">
    <property type="entry name" value="PHAGE-LIKE ELEMENT PBSX PROTEIN XKDP"/>
    <property type="match status" value="1"/>
</dbReference>
<feature type="domain" description="LysM" evidence="4">
    <location>
        <begin position="254"/>
        <end position="310"/>
    </location>
</feature>
<dbReference type="InterPro" id="IPR036779">
    <property type="entry name" value="LysM_dom_sf"/>
</dbReference>
<proteinExistence type="predicted"/>
<dbReference type="EMBL" id="WBOF01000002">
    <property type="protein sequence ID" value="MQS16477.1"/>
    <property type="molecule type" value="Genomic_DNA"/>
</dbReference>
<dbReference type="OrthoDB" id="8444614at2"/>
<evidence type="ECO:0000256" key="1">
    <source>
        <dbReference type="ARBA" id="ARBA00023012"/>
    </source>
</evidence>
<feature type="compositionally biased region" description="Low complexity" evidence="2">
    <location>
        <begin position="348"/>
        <end position="455"/>
    </location>
</feature>
<keyword evidence="3" id="KW-1133">Transmembrane helix</keyword>
<evidence type="ECO:0000313" key="5">
    <source>
        <dbReference type="EMBL" id="MQS16477.1"/>
    </source>
</evidence>
<keyword evidence="1" id="KW-0902">Two-component regulatory system</keyword>
<feature type="transmembrane region" description="Helical" evidence="3">
    <location>
        <begin position="65"/>
        <end position="91"/>
    </location>
</feature>
<evidence type="ECO:0000313" key="6">
    <source>
        <dbReference type="Proteomes" id="UP000450000"/>
    </source>
</evidence>
<dbReference type="PANTHER" id="PTHR34700">
    <property type="entry name" value="POTASSIUM BINDING PROTEIN KBP"/>
    <property type="match status" value="1"/>
</dbReference>
<dbReference type="Pfam" id="PF01476">
    <property type="entry name" value="LysM"/>
    <property type="match status" value="1"/>
</dbReference>
<organism evidence="5 6">
    <name type="scientific">Streptomyces kaniharaensis</name>
    <dbReference type="NCBI Taxonomy" id="212423"/>
    <lineage>
        <taxon>Bacteria</taxon>
        <taxon>Bacillati</taxon>
        <taxon>Actinomycetota</taxon>
        <taxon>Actinomycetes</taxon>
        <taxon>Kitasatosporales</taxon>
        <taxon>Streptomycetaceae</taxon>
        <taxon>Streptomyces</taxon>
    </lineage>
</organism>
<name>A0A6N7L1A6_9ACTN</name>
<evidence type="ECO:0000259" key="4">
    <source>
        <dbReference type="PROSITE" id="PS51782"/>
    </source>
</evidence>
<feature type="compositionally biased region" description="Pro residues" evidence="2">
    <location>
        <begin position="336"/>
        <end position="347"/>
    </location>
</feature>
<dbReference type="InterPro" id="IPR052196">
    <property type="entry name" value="Bact_Kbp"/>
</dbReference>
<dbReference type="Gene3D" id="1.25.40.10">
    <property type="entry name" value="Tetratricopeptide repeat domain"/>
    <property type="match status" value="1"/>
</dbReference>
<sequence length="1178" mass="120448">MSRRPAVRRRNLLADLLRMVVSLVALLALLVALPIGLYVTTRALLPLGLASLGSPGDLLTKQDTGGIALLALAAIGWIGWAQFALSVLLEIPAQLRGRKAPKIRGFALSQRAAAGLVGGILILLPTAGGAFAATAAPTLPVPAQARVAATASAAAGQQGQGAGQVQSTAVQASSDHIYTVKDASPADSLWSIAEHQLGDGARWHEIAALNEGRTMPGGAVFRAAGDIQPGWQLYLPGSAAGAEGAAAQAAGAPNTVTVQAGETLSSIAERELGDAARYPELAQANAGHTMPDGRQMSNPDEIFPGWTITIPQTAKAAPPAAATPSTPAPATQTPAAQPPQSPAPATPAPAEQTPVAQQPAPSVPSTAPTTAPSTAPSAAPSTAPSTAPSAAPSTAPSTDPVASPSATAQTPTTTPAPAQSPAQPSASAAAPTQAASPSATTSAAPSASATAEAPQPAGPATASPKADAPQASSAELVQSSSSVDIAALATWGGLAAAGIVSALGLKRMLQQRGRRRGERIRMPQAAPAAPTQPAPVDPVAAASHRLSDLERRLRATEDPVGADLVDRALRTLAARLAEQGRPLPKVAAVLLTPTALDLVLLEGAEQPIAPFAPTADPTRWRCPAVGADLLDAESARHIVAPYPALATLGRDGNDLVLVDLETLGVLLLDVNDARPFVRALAVELASAPWRDDLGVLLAGLDDGLAQLDSGYGRLQPVGTLTEALTDLTSWNQVIRQALTDAGIPSVRHARTTSATPDSWTPRIAVSAVPLTTGDVADAGQLHSDPVCGALIAPAGRDVLPQVVRLPGLGGGPLTIGGFTLGHLVPQRITDEDFDALMELFGLTSEPSEAPAADETAVVPTAPVLDMGPVLPATVVDLGPVPPATVLDLGPVPPATVLDLGPVLPTTADEVVSGTADEAAHEAEEPVDLPDLPDPTGPVINVLGPVHLTGVDTSSIQPAASMRLTEVAAWIALHPGQAIQQLTVDLNPSDPNAVSSAGLVSALRRWLGSADDDTPHLPQDTGAGLRFGPHVASDWDRFLQLTSRGTHRARQQALALVADRPFADVPLRRYIWAEGYRQQIIAAVVDTAAQVAEHCLEVRDHRGALAAADTGIRVEAAAESLYRLAMQAAHLAGDRESVERYADRLEAVLEQLGAQMEPATSELLHGLLTADPRLAGWPS</sequence>
<dbReference type="AlphaFoldDB" id="A0A6N7L1A6"/>
<keyword evidence="3" id="KW-0472">Membrane</keyword>
<dbReference type="Proteomes" id="UP000450000">
    <property type="component" value="Unassembled WGS sequence"/>
</dbReference>
<comment type="caution">
    <text evidence="5">The sequence shown here is derived from an EMBL/GenBank/DDBJ whole genome shotgun (WGS) entry which is preliminary data.</text>
</comment>
<dbReference type="Gene3D" id="3.10.350.10">
    <property type="entry name" value="LysM domain"/>
    <property type="match status" value="2"/>
</dbReference>
<dbReference type="CDD" id="cd00118">
    <property type="entry name" value="LysM"/>
    <property type="match status" value="1"/>
</dbReference>
<dbReference type="SMART" id="SM00257">
    <property type="entry name" value="LysM"/>
    <property type="match status" value="2"/>
</dbReference>
<evidence type="ECO:0000256" key="3">
    <source>
        <dbReference type="SAM" id="Phobius"/>
    </source>
</evidence>
<keyword evidence="6" id="KW-1185">Reference proteome</keyword>
<feature type="transmembrane region" description="Helical" evidence="3">
    <location>
        <begin position="20"/>
        <end position="45"/>
    </location>
</feature>
<protein>
    <submittedName>
        <fullName evidence="5">LysM peptidoglycan-binding domain-containing protein</fullName>
    </submittedName>
</protein>
<dbReference type="RefSeq" id="WP_153467336.1">
    <property type="nucleotide sequence ID" value="NZ_WBOF01000002.1"/>
</dbReference>
<feature type="region of interest" description="Disordered" evidence="2">
    <location>
        <begin position="284"/>
        <end position="474"/>
    </location>
</feature>
<evidence type="ECO:0000256" key="2">
    <source>
        <dbReference type="SAM" id="MobiDB-lite"/>
    </source>
</evidence>